<evidence type="ECO:0000259" key="2">
    <source>
        <dbReference type="Pfam" id="PF20710"/>
    </source>
</evidence>
<evidence type="ECO:0000313" key="3">
    <source>
        <dbReference type="EMBL" id="CAJ1932667.1"/>
    </source>
</evidence>
<dbReference type="EMBL" id="CAKOGP040000224">
    <property type="protein sequence ID" value="CAJ1932667.1"/>
    <property type="molecule type" value="Genomic_DNA"/>
</dbReference>
<feature type="compositionally biased region" description="Basic residues" evidence="1">
    <location>
        <begin position="150"/>
        <end position="164"/>
    </location>
</feature>
<evidence type="ECO:0000256" key="1">
    <source>
        <dbReference type="SAM" id="MobiDB-lite"/>
    </source>
</evidence>
<keyword evidence="4" id="KW-1185">Reference proteome</keyword>
<dbReference type="AlphaFoldDB" id="A0AAD2CFW8"/>
<feature type="region of interest" description="Disordered" evidence="1">
    <location>
        <begin position="148"/>
        <end position="195"/>
    </location>
</feature>
<dbReference type="Proteomes" id="UP001295423">
    <property type="component" value="Unassembled WGS sequence"/>
</dbReference>
<evidence type="ECO:0000313" key="4">
    <source>
        <dbReference type="Proteomes" id="UP001295423"/>
    </source>
</evidence>
<accession>A0AAD2CFW8</accession>
<proteinExistence type="predicted"/>
<name>A0AAD2CFW8_9STRA</name>
<comment type="caution">
    <text evidence="3">The sequence shown here is derived from an EMBL/GenBank/DDBJ whole genome shotgun (WGS) entry which is preliminary data.</text>
</comment>
<organism evidence="3 4">
    <name type="scientific">Cylindrotheca closterium</name>
    <dbReference type="NCBI Taxonomy" id="2856"/>
    <lineage>
        <taxon>Eukaryota</taxon>
        <taxon>Sar</taxon>
        <taxon>Stramenopiles</taxon>
        <taxon>Ochrophyta</taxon>
        <taxon>Bacillariophyta</taxon>
        <taxon>Bacillariophyceae</taxon>
        <taxon>Bacillariophycidae</taxon>
        <taxon>Bacillariales</taxon>
        <taxon>Bacillariaceae</taxon>
        <taxon>Cylindrotheca</taxon>
    </lineage>
</organism>
<protein>
    <recommendedName>
        <fullName evidence="2">DUF6824 domain-containing protein</fullName>
    </recommendedName>
</protein>
<dbReference type="Pfam" id="PF20710">
    <property type="entry name" value="DUF6824"/>
    <property type="match status" value="1"/>
</dbReference>
<dbReference type="InterPro" id="IPR049227">
    <property type="entry name" value="DUF6824"/>
</dbReference>
<sequence>MQFVNPVHTLIHLSPMNIDNKLPFPERLPDASYSSDTAIRVHNQNTHKRPLTTTTYQPTGQDIICGRGRGSFLHEGNKVYLSLLRRNVHAYLHAKKRVEKSVIISTVVSSLKERGFRFLKQDDRNQRWYELSESDCYDRTAHAIRDLIRKQKGRNKKPLSKHASSRSPSPSNSDISVDSHKTDGPSKQSTNTDTPISLTCINEQSNSNQLSSSSPSNVVGAIANLPNDADSFDDKITEIPSEMMSPTDSLKTAGGFDAFFELEPDDFGRVLSQLEAEKQERRASWESK</sequence>
<feature type="domain" description="DUF6824" evidence="2">
    <location>
        <begin position="62"/>
        <end position="146"/>
    </location>
</feature>
<feature type="compositionally biased region" description="Polar residues" evidence="1">
    <location>
        <begin position="185"/>
        <end position="195"/>
    </location>
</feature>
<feature type="compositionally biased region" description="Low complexity" evidence="1">
    <location>
        <begin position="165"/>
        <end position="176"/>
    </location>
</feature>
<gene>
    <name evidence="3" type="ORF">CYCCA115_LOCUS2951</name>
</gene>
<reference evidence="3" key="1">
    <citation type="submission" date="2023-08" db="EMBL/GenBank/DDBJ databases">
        <authorList>
            <person name="Audoor S."/>
            <person name="Bilcke G."/>
        </authorList>
    </citation>
    <scope>NUCLEOTIDE SEQUENCE</scope>
</reference>